<dbReference type="AlphaFoldDB" id="A0A316V1L9"/>
<feature type="compositionally biased region" description="Pro residues" evidence="2">
    <location>
        <begin position="1"/>
        <end position="16"/>
    </location>
</feature>
<organism evidence="3 4">
    <name type="scientific">Jaminaea rosea</name>
    <dbReference type="NCBI Taxonomy" id="1569628"/>
    <lineage>
        <taxon>Eukaryota</taxon>
        <taxon>Fungi</taxon>
        <taxon>Dikarya</taxon>
        <taxon>Basidiomycota</taxon>
        <taxon>Ustilaginomycotina</taxon>
        <taxon>Exobasidiomycetes</taxon>
        <taxon>Microstromatales</taxon>
        <taxon>Microstromatales incertae sedis</taxon>
        <taxon>Jaminaea</taxon>
    </lineage>
</organism>
<dbReference type="EMBL" id="KZ819662">
    <property type="protein sequence ID" value="PWN30898.1"/>
    <property type="molecule type" value="Genomic_DNA"/>
</dbReference>
<feature type="region of interest" description="Disordered" evidence="2">
    <location>
        <begin position="1"/>
        <end position="25"/>
    </location>
</feature>
<evidence type="ECO:0000256" key="2">
    <source>
        <dbReference type="SAM" id="MobiDB-lite"/>
    </source>
</evidence>
<evidence type="ECO:0000313" key="3">
    <source>
        <dbReference type="EMBL" id="PWN30898.1"/>
    </source>
</evidence>
<gene>
    <name evidence="3" type="ORF">BDZ90DRAFT_27224</name>
</gene>
<evidence type="ECO:0000256" key="1">
    <source>
        <dbReference type="SAM" id="Coils"/>
    </source>
</evidence>
<dbReference type="Proteomes" id="UP000245884">
    <property type="component" value="Unassembled WGS sequence"/>
</dbReference>
<name>A0A316V1L9_9BASI</name>
<reference evidence="3 4" key="1">
    <citation type="journal article" date="2018" name="Mol. Biol. Evol.">
        <title>Broad Genomic Sampling Reveals a Smut Pathogenic Ancestry of the Fungal Clade Ustilaginomycotina.</title>
        <authorList>
            <person name="Kijpornyongpan T."/>
            <person name="Mondo S.J."/>
            <person name="Barry K."/>
            <person name="Sandor L."/>
            <person name="Lee J."/>
            <person name="Lipzen A."/>
            <person name="Pangilinan J."/>
            <person name="LaButti K."/>
            <person name="Hainaut M."/>
            <person name="Henrissat B."/>
            <person name="Grigoriev I.V."/>
            <person name="Spatafora J.W."/>
            <person name="Aime M.C."/>
        </authorList>
    </citation>
    <scope>NUCLEOTIDE SEQUENCE [LARGE SCALE GENOMIC DNA]</scope>
    <source>
        <strain evidence="3 4">MCA 5214</strain>
    </source>
</reference>
<evidence type="ECO:0000313" key="4">
    <source>
        <dbReference type="Proteomes" id="UP000245884"/>
    </source>
</evidence>
<proteinExistence type="predicted"/>
<keyword evidence="1" id="KW-0175">Coiled coil</keyword>
<accession>A0A316V1L9</accession>
<keyword evidence="4" id="KW-1185">Reference proteome</keyword>
<dbReference type="RefSeq" id="XP_025365510.1">
    <property type="nucleotide sequence ID" value="XM_025508770.1"/>
</dbReference>
<feature type="coiled-coil region" evidence="1">
    <location>
        <begin position="131"/>
        <end position="158"/>
    </location>
</feature>
<dbReference type="GeneID" id="37030593"/>
<sequence>MQPRPGPGPGPLPHKPPSARDVTKPLIRARDLLPALLEKRCDNLKCDSDGRKPTCFCLDPPPHTITATMSRDEGVARGEQASGVSASSLWHARDETPPKNSCKRLKCMGKGIGRKCYCADPPVRRDGAKRDEDLQNLARNLEELLETSERAVKESVNAAGRGDAFDKDEVAHQIPGARGLEKQKAALARYGLTTEQSSKAEERGFTVPTKLGEDASVAGRFVGLDPRGCQWICYQPGVTASCQCKWPPAVRGQADDESDATARAIEGAFEPEERDDEPVHRAALVSGELSELDGHQ</sequence>
<protein>
    <submittedName>
        <fullName evidence="3">Uncharacterized protein</fullName>
    </submittedName>
</protein>